<name>A0ABY0V4S2_9ACTO</name>
<accession>A0ABY0V4S2</accession>
<evidence type="ECO:0000313" key="2">
    <source>
        <dbReference type="EMBL" id="SDT85381.1"/>
    </source>
</evidence>
<reference evidence="2 3" key="1">
    <citation type="submission" date="2016-10" db="EMBL/GenBank/DDBJ databases">
        <authorList>
            <person name="Varghese N."/>
            <person name="Submissions S."/>
        </authorList>
    </citation>
    <scope>NUCLEOTIDE SEQUENCE [LARGE SCALE GENOMIC DNA]</scope>
    <source>
        <strain evidence="2 3">DSM 9169</strain>
    </source>
</reference>
<evidence type="ECO:0000256" key="1">
    <source>
        <dbReference type="SAM" id="Phobius"/>
    </source>
</evidence>
<dbReference type="EMBL" id="LT629792">
    <property type="protein sequence ID" value="SDT85381.1"/>
    <property type="molecule type" value="Genomic_DNA"/>
</dbReference>
<keyword evidence="3" id="KW-1185">Reference proteome</keyword>
<gene>
    <name evidence="2" type="ORF">SAMN04489714_0027</name>
</gene>
<feature type="transmembrane region" description="Helical" evidence="1">
    <location>
        <begin position="26"/>
        <end position="45"/>
    </location>
</feature>
<sequence>MTSTQSYAIAQPALTLQLSAPAQHRIFVVALVISLVALVAGIAAASPVITLIAGLCTLALGVHALFTRVLDTQD</sequence>
<protein>
    <submittedName>
        <fullName evidence="2">Uncharacterized protein</fullName>
    </submittedName>
</protein>
<organism evidence="2 3">
    <name type="scientific">Schaalia radingae</name>
    <dbReference type="NCBI Taxonomy" id="131110"/>
    <lineage>
        <taxon>Bacteria</taxon>
        <taxon>Bacillati</taxon>
        <taxon>Actinomycetota</taxon>
        <taxon>Actinomycetes</taxon>
        <taxon>Actinomycetales</taxon>
        <taxon>Actinomycetaceae</taxon>
        <taxon>Schaalia</taxon>
    </lineage>
</organism>
<proteinExistence type="predicted"/>
<keyword evidence="1" id="KW-0812">Transmembrane</keyword>
<keyword evidence="1" id="KW-1133">Transmembrane helix</keyword>
<dbReference type="RefSeq" id="WP_092648039.1">
    <property type="nucleotide sequence ID" value="NZ_LT629792.1"/>
</dbReference>
<evidence type="ECO:0000313" key="3">
    <source>
        <dbReference type="Proteomes" id="UP000198976"/>
    </source>
</evidence>
<dbReference type="Proteomes" id="UP000198976">
    <property type="component" value="Chromosome I"/>
</dbReference>
<feature type="transmembrane region" description="Helical" evidence="1">
    <location>
        <begin position="51"/>
        <end position="70"/>
    </location>
</feature>
<keyword evidence="1" id="KW-0472">Membrane</keyword>